<evidence type="ECO:0000256" key="4">
    <source>
        <dbReference type="ARBA" id="ARBA00022694"/>
    </source>
</evidence>
<organism evidence="8 9">
    <name type="scientific">Jaminaea rosea</name>
    <dbReference type="NCBI Taxonomy" id="1569628"/>
    <lineage>
        <taxon>Eukaryota</taxon>
        <taxon>Fungi</taxon>
        <taxon>Dikarya</taxon>
        <taxon>Basidiomycota</taxon>
        <taxon>Ustilaginomycotina</taxon>
        <taxon>Exobasidiomycetes</taxon>
        <taxon>Microstromatales</taxon>
        <taxon>Microstromatales incertae sedis</taxon>
        <taxon>Jaminaea</taxon>
    </lineage>
</organism>
<dbReference type="RefSeq" id="XP_025361478.1">
    <property type="nucleotide sequence ID" value="XM_025504017.1"/>
</dbReference>
<evidence type="ECO:0000256" key="5">
    <source>
        <dbReference type="ARBA" id="ARBA00023242"/>
    </source>
</evidence>
<dbReference type="PANTHER" id="PTHR12945">
    <property type="entry name" value="TRANSLATION INITIATION FACTOR EIF3-RELATED"/>
    <property type="match status" value="1"/>
</dbReference>
<reference evidence="8 9" key="1">
    <citation type="journal article" date="2018" name="Mol. Biol. Evol.">
        <title>Broad Genomic Sampling Reveals a Smut Pathogenic Ancestry of the Fungal Clade Ustilaginomycotina.</title>
        <authorList>
            <person name="Kijpornyongpan T."/>
            <person name="Mondo S.J."/>
            <person name="Barry K."/>
            <person name="Sandor L."/>
            <person name="Lee J."/>
            <person name="Lipzen A."/>
            <person name="Pangilinan J."/>
            <person name="LaButti K."/>
            <person name="Hainaut M."/>
            <person name="Henrissat B."/>
            <person name="Grigoriev I.V."/>
            <person name="Spatafora J.W."/>
            <person name="Aime M.C."/>
        </authorList>
    </citation>
    <scope>NUCLEOTIDE SEQUENCE [LARGE SCALE GENOMIC DNA]</scope>
    <source>
        <strain evidence="8 9">MCA 5214</strain>
    </source>
</reference>
<dbReference type="GeneID" id="37025840"/>
<evidence type="ECO:0000313" key="8">
    <source>
        <dbReference type="EMBL" id="PWN26866.1"/>
    </source>
</evidence>
<gene>
    <name evidence="8" type="ORF">BDZ90DRAFT_208639</name>
</gene>
<dbReference type="EMBL" id="KZ819670">
    <property type="protein sequence ID" value="PWN26866.1"/>
    <property type="molecule type" value="Genomic_DNA"/>
</dbReference>
<feature type="non-terminal residue" evidence="8">
    <location>
        <position position="436"/>
    </location>
</feature>
<accession>A0A316UNK7</accession>
<dbReference type="Pfam" id="PF04189">
    <property type="entry name" value="Gcd10p"/>
    <property type="match status" value="1"/>
</dbReference>
<feature type="region of interest" description="Disordered" evidence="7">
    <location>
        <begin position="60"/>
        <end position="106"/>
    </location>
</feature>
<dbReference type="OrthoDB" id="10254665at2759"/>
<keyword evidence="9" id="KW-1185">Reference proteome</keyword>
<protein>
    <recommendedName>
        <fullName evidence="3">tRNA (adenine(58)-N(1))-methyltransferase non-catalytic subunit TRM6</fullName>
    </recommendedName>
    <alternativeName>
        <fullName evidence="6">tRNA(m1A58)-methyltransferase subunit TRM6</fullName>
    </alternativeName>
</protein>
<keyword evidence="5" id="KW-0539">Nucleus</keyword>
<dbReference type="GO" id="GO:0031515">
    <property type="term" value="C:tRNA (m1A) methyltransferase complex"/>
    <property type="evidence" value="ECO:0007669"/>
    <property type="project" value="InterPro"/>
</dbReference>
<sequence>SSLRRRLRTISSSDHLYLRLPSGLIKYVALKALRGSNVASLGKFGSFDLEDLEGVPYGWTWEIGPPKESNESETESKGDEGTAAKTNATNEDIYDDPSRPSDPEAGSRHLTMLDIQALKSSGLEGQALIDNLTKASSSFEKRTVFSQDKFVRRKEAKHLRLFTPIPPTLATLVEYNFGTLASGGATGQPDKVRGMRLDTVSQMLSSANVGAGGRYLVVDGTSGGLLIAACLERMGGRGRLIAVHDYEVAPEWEMVKAMNLPPSSYAPEVLTGVNWAQLDPSGDGEDEEFPEVPEHLSLSEYSKSSPENVKLHRLRDRERSKALKKYAAVSALRSLRDEILQRPGSFDGLLVSSPHDAYSVLSTLLPLLKGSGSFVLHSPYMQPLVETHAALRGREDVVNVGLSEPWIRRWQVLPGRTHPEMMTSSTGGYLLSGVRV</sequence>
<name>A0A316UNK7_9BASI</name>
<dbReference type="Proteomes" id="UP000245884">
    <property type="component" value="Unassembled WGS sequence"/>
</dbReference>
<feature type="compositionally biased region" description="Basic and acidic residues" evidence="7">
    <location>
        <begin position="96"/>
        <end position="106"/>
    </location>
</feature>
<comment type="subcellular location">
    <subcellularLocation>
        <location evidence="1">Nucleus</location>
    </subcellularLocation>
</comment>
<feature type="non-terminal residue" evidence="8">
    <location>
        <position position="1"/>
    </location>
</feature>
<dbReference type="InterPro" id="IPR017423">
    <property type="entry name" value="TRM6"/>
</dbReference>
<evidence type="ECO:0000256" key="6">
    <source>
        <dbReference type="ARBA" id="ARBA00032319"/>
    </source>
</evidence>
<evidence type="ECO:0000313" key="9">
    <source>
        <dbReference type="Proteomes" id="UP000245884"/>
    </source>
</evidence>
<dbReference type="STRING" id="1569628.A0A316UNK7"/>
<dbReference type="InterPro" id="IPR029063">
    <property type="entry name" value="SAM-dependent_MTases_sf"/>
</dbReference>
<dbReference type="GO" id="GO:0030488">
    <property type="term" value="P:tRNA methylation"/>
    <property type="evidence" value="ECO:0007669"/>
    <property type="project" value="InterPro"/>
</dbReference>
<proteinExistence type="inferred from homology"/>
<evidence type="ECO:0000256" key="7">
    <source>
        <dbReference type="SAM" id="MobiDB-lite"/>
    </source>
</evidence>
<dbReference type="GO" id="GO:0005634">
    <property type="term" value="C:nucleus"/>
    <property type="evidence" value="ECO:0007669"/>
    <property type="project" value="UniProtKB-SubCell"/>
</dbReference>
<dbReference type="AlphaFoldDB" id="A0A316UNK7"/>
<dbReference type="PANTHER" id="PTHR12945:SF0">
    <property type="entry name" value="TRNA (ADENINE(58)-N(1))-METHYLTRANSFERASE NON-CATALYTIC SUBUNIT TRM6"/>
    <property type="match status" value="1"/>
</dbReference>
<comment type="similarity">
    <text evidence="2">Belongs to the TRM6/GCD10 family.</text>
</comment>
<feature type="compositionally biased region" description="Basic and acidic residues" evidence="7">
    <location>
        <begin position="68"/>
        <end position="82"/>
    </location>
</feature>
<keyword evidence="4" id="KW-0819">tRNA processing</keyword>
<evidence type="ECO:0000256" key="1">
    <source>
        <dbReference type="ARBA" id="ARBA00004123"/>
    </source>
</evidence>
<evidence type="ECO:0000256" key="3">
    <source>
        <dbReference type="ARBA" id="ARBA00021704"/>
    </source>
</evidence>
<dbReference type="Gene3D" id="3.40.50.150">
    <property type="entry name" value="Vaccinia Virus protein VP39"/>
    <property type="match status" value="1"/>
</dbReference>
<evidence type="ECO:0000256" key="2">
    <source>
        <dbReference type="ARBA" id="ARBA00008320"/>
    </source>
</evidence>